<dbReference type="InterPro" id="IPR012340">
    <property type="entry name" value="NA-bd_OB-fold"/>
</dbReference>
<accession>A0A4R2KG20</accession>
<dbReference type="GO" id="GO:0005524">
    <property type="term" value="F:ATP binding"/>
    <property type="evidence" value="ECO:0007669"/>
    <property type="project" value="UniProtKB-UniRule"/>
</dbReference>
<feature type="domain" description="Aminoacyl-transfer RNA synthetases class-II family profile" evidence="15">
    <location>
        <begin position="178"/>
        <end position="488"/>
    </location>
</feature>
<dbReference type="PRINTS" id="PR00982">
    <property type="entry name" value="TRNASYNTHLYS"/>
</dbReference>
<dbReference type="InterPro" id="IPR006195">
    <property type="entry name" value="aa-tRNA-synth_II"/>
</dbReference>
<dbReference type="GO" id="GO:0004824">
    <property type="term" value="F:lysine-tRNA ligase activity"/>
    <property type="evidence" value="ECO:0007669"/>
    <property type="project" value="UniProtKB-UniRule"/>
</dbReference>
<dbReference type="GO" id="GO:0000287">
    <property type="term" value="F:magnesium ion binding"/>
    <property type="evidence" value="ECO:0007669"/>
    <property type="project" value="UniProtKB-UniRule"/>
</dbReference>
<evidence type="ECO:0000256" key="6">
    <source>
        <dbReference type="ARBA" id="ARBA00022723"/>
    </source>
</evidence>
<dbReference type="PIRSF" id="PIRSF039101">
    <property type="entry name" value="LysRS2"/>
    <property type="match status" value="1"/>
</dbReference>
<comment type="similarity">
    <text evidence="2 13">Belongs to the class-II aminoacyl-tRNA synthetase family.</text>
</comment>
<keyword evidence="17" id="KW-1185">Reference proteome</keyword>
<dbReference type="FunFam" id="2.40.50.140:FF:000024">
    <property type="entry name" value="Lysine--tRNA ligase"/>
    <property type="match status" value="1"/>
</dbReference>
<protein>
    <recommendedName>
        <fullName evidence="13">Lysine--tRNA ligase</fullName>
        <ecNumber evidence="13">6.1.1.6</ecNumber>
    </recommendedName>
    <alternativeName>
        <fullName evidence="13">Lysyl-tRNA synthetase</fullName>
        <shortName evidence="13">LysRS</shortName>
    </alternativeName>
</protein>
<dbReference type="InterPro" id="IPR018149">
    <property type="entry name" value="Lys-tRNA-synth_II_C"/>
</dbReference>
<dbReference type="GO" id="GO:0000049">
    <property type="term" value="F:tRNA binding"/>
    <property type="evidence" value="ECO:0007669"/>
    <property type="project" value="TreeGrafter"/>
</dbReference>
<evidence type="ECO:0000256" key="3">
    <source>
        <dbReference type="ARBA" id="ARBA00011738"/>
    </source>
</evidence>
<evidence type="ECO:0000256" key="12">
    <source>
        <dbReference type="ARBA" id="ARBA00048573"/>
    </source>
</evidence>
<keyword evidence="5 13" id="KW-0436">Ligase</keyword>
<reference evidence="16 17" key="1">
    <citation type="submission" date="2019-03" db="EMBL/GenBank/DDBJ databases">
        <title>Genomic Encyclopedia of Type Strains, Phase IV (KMG-IV): sequencing the most valuable type-strain genomes for metagenomic binning, comparative biology and taxonomic classification.</title>
        <authorList>
            <person name="Goeker M."/>
        </authorList>
    </citation>
    <scope>NUCLEOTIDE SEQUENCE [LARGE SCALE GENOMIC DNA]</scope>
    <source>
        <strain evidence="16 17">DSM 102940</strain>
    </source>
</reference>
<evidence type="ECO:0000256" key="7">
    <source>
        <dbReference type="ARBA" id="ARBA00022741"/>
    </source>
</evidence>
<dbReference type="Pfam" id="PF01336">
    <property type="entry name" value="tRNA_anti-codon"/>
    <property type="match status" value="1"/>
</dbReference>
<feature type="binding site" evidence="13">
    <location>
        <position position="407"/>
    </location>
    <ligand>
        <name>Mg(2+)</name>
        <dbReference type="ChEBI" id="CHEBI:18420"/>
        <label>1</label>
    </ligand>
</feature>
<dbReference type="CDD" id="cd04322">
    <property type="entry name" value="LysRS_N"/>
    <property type="match status" value="1"/>
</dbReference>
<feature type="binding site" evidence="13">
    <location>
        <position position="407"/>
    </location>
    <ligand>
        <name>Mg(2+)</name>
        <dbReference type="ChEBI" id="CHEBI:18420"/>
        <label>2</label>
    </ligand>
</feature>
<dbReference type="FunFam" id="3.30.930.10:FF:000238">
    <property type="entry name" value="Lysine--tRNA ligase"/>
    <property type="match status" value="1"/>
</dbReference>
<evidence type="ECO:0000259" key="15">
    <source>
        <dbReference type="PROSITE" id="PS50862"/>
    </source>
</evidence>
<dbReference type="PANTHER" id="PTHR42918:SF15">
    <property type="entry name" value="LYSINE--TRNA LIGASE, CHLOROPLASTIC_MITOCHONDRIAL"/>
    <property type="match status" value="1"/>
</dbReference>
<comment type="subunit">
    <text evidence="3 13">Homodimer.</text>
</comment>
<dbReference type="PROSITE" id="PS50862">
    <property type="entry name" value="AA_TRNA_LIGASE_II"/>
    <property type="match status" value="1"/>
</dbReference>
<comment type="caution">
    <text evidence="16">The sequence shown here is derived from an EMBL/GenBank/DDBJ whole genome shotgun (WGS) entry which is preliminary data.</text>
</comment>
<dbReference type="Proteomes" id="UP000294919">
    <property type="component" value="Unassembled WGS sequence"/>
</dbReference>
<dbReference type="AlphaFoldDB" id="A0A4R2KG20"/>
<evidence type="ECO:0000256" key="14">
    <source>
        <dbReference type="RuleBase" id="RU000336"/>
    </source>
</evidence>
<keyword evidence="6 13" id="KW-0479">Metal-binding</keyword>
<dbReference type="SUPFAM" id="SSF55681">
    <property type="entry name" value="Class II aaRS and biotin synthetases"/>
    <property type="match status" value="1"/>
</dbReference>
<evidence type="ECO:0000256" key="10">
    <source>
        <dbReference type="ARBA" id="ARBA00022917"/>
    </source>
</evidence>
<dbReference type="EC" id="6.1.1.6" evidence="13"/>
<dbReference type="InterPro" id="IPR045864">
    <property type="entry name" value="aa-tRNA-synth_II/BPL/LPL"/>
</dbReference>
<proteinExistence type="inferred from homology"/>
<comment type="catalytic activity">
    <reaction evidence="12 13 14">
        <text>tRNA(Lys) + L-lysine + ATP = L-lysyl-tRNA(Lys) + AMP + diphosphate</text>
        <dbReference type="Rhea" id="RHEA:20792"/>
        <dbReference type="Rhea" id="RHEA-COMP:9696"/>
        <dbReference type="Rhea" id="RHEA-COMP:9697"/>
        <dbReference type="ChEBI" id="CHEBI:30616"/>
        <dbReference type="ChEBI" id="CHEBI:32551"/>
        <dbReference type="ChEBI" id="CHEBI:33019"/>
        <dbReference type="ChEBI" id="CHEBI:78442"/>
        <dbReference type="ChEBI" id="CHEBI:78529"/>
        <dbReference type="ChEBI" id="CHEBI:456215"/>
        <dbReference type="EC" id="6.1.1.6"/>
    </reaction>
</comment>
<evidence type="ECO:0000256" key="8">
    <source>
        <dbReference type="ARBA" id="ARBA00022840"/>
    </source>
</evidence>
<dbReference type="InterPro" id="IPR002313">
    <property type="entry name" value="Lys-tRNA-ligase_II"/>
</dbReference>
<dbReference type="GO" id="GO:0005829">
    <property type="term" value="C:cytosol"/>
    <property type="evidence" value="ECO:0007669"/>
    <property type="project" value="TreeGrafter"/>
</dbReference>
<keyword evidence="8 13" id="KW-0067">ATP-binding</keyword>
<dbReference type="NCBIfam" id="NF001756">
    <property type="entry name" value="PRK00484.1"/>
    <property type="match status" value="1"/>
</dbReference>
<feature type="binding site" evidence="13">
    <location>
        <position position="400"/>
    </location>
    <ligand>
        <name>Mg(2+)</name>
        <dbReference type="ChEBI" id="CHEBI:18420"/>
        <label>1</label>
    </ligand>
</feature>
<dbReference type="InterPro" id="IPR004365">
    <property type="entry name" value="NA-bd_OB_tRNA"/>
</dbReference>
<dbReference type="HAMAP" id="MF_00252">
    <property type="entry name" value="Lys_tRNA_synth_class2"/>
    <property type="match status" value="1"/>
</dbReference>
<keyword evidence="10 13" id="KW-0648">Protein biosynthesis</keyword>
<evidence type="ECO:0000256" key="2">
    <source>
        <dbReference type="ARBA" id="ARBA00008226"/>
    </source>
</evidence>
<dbReference type="GO" id="GO:0140096">
    <property type="term" value="F:catalytic activity, acting on a protein"/>
    <property type="evidence" value="ECO:0007669"/>
    <property type="project" value="UniProtKB-ARBA"/>
</dbReference>
<organism evidence="16 17">
    <name type="scientific">Marinisporobacter balticus</name>
    <dbReference type="NCBI Taxonomy" id="2018667"/>
    <lineage>
        <taxon>Bacteria</taxon>
        <taxon>Bacillati</taxon>
        <taxon>Bacillota</taxon>
        <taxon>Clostridia</taxon>
        <taxon>Peptostreptococcales</taxon>
        <taxon>Thermotaleaceae</taxon>
        <taxon>Marinisporobacter</taxon>
    </lineage>
</organism>
<keyword evidence="11 13" id="KW-0030">Aminoacyl-tRNA synthetase</keyword>
<dbReference type="PANTHER" id="PTHR42918">
    <property type="entry name" value="LYSYL-TRNA SYNTHETASE"/>
    <property type="match status" value="1"/>
</dbReference>
<evidence type="ECO:0000256" key="4">
    <source>
        <dbReference type="ARBA" id="ARBA00022490"/>
    </source>
</evidence>
<sequence length="491" mass="56747">MSEEMNLSEVLQVRRDKLKKLRDLNRDPFKIERYEQTAFSEDIKNNFETMEGQVVSIAGRIMAKRTMGKAAFLDIQDKQGRIQSYVRKDAIGEEEYDIVVTYDIGDIVGVKGNVFRTQKGEISVKATDILLLSKSLQPLPEKWHGLKDKELRYRQRYVDLIVNPKVKETFIARTKAIKALRKYLDDKDFLEVETPILDTVASGATAKPFITHHNTLDIDMYMRIATELHLKRLVVGGIDRVYEIGRLFRNEGMSPKHNPEFTTIEWYMAYADYEVMMQMCEEVVAKMAMAATGTTKLTYQGKEVDFTPPWRRIRMVDMVTEETGINFEEIETNEEAIKIAKEKGLDVDKIRSKGEVINLFFEEFCEEKLLQPTFVTHHPVEISPFSKRDPENPHYTHRFEAFANTWEIANAFSELNDPIDQKERFEEQIKKQELGEDEIAMMDEDFLNSLEVGLPPTGGIGIGIDRLVMLLTDSPTIRDVIFFPTMKPIDK</sequence>
<comment type="cofactor">
    <cofactor evidence="13 14">
        <name>Mg(2+)</name>
        <dbReference type="ChEBI" id="CHEBI:18420"/>
    </cofactor>
    <text evidence="13 14">Binds 3 Mg(2+) ions per subunit.</text>
</comment>
<dbReference type="Gene3D" id="3.30.930.10">
    <property type="entry name" value="Bira Bifunctional Protein, Domain 2"/>
    <property type="match status" value="1"/>
</dbReference>
<comment type="subcellular location">
    <subcellularLocation>
        <location evidence="1 13">Cytoplasm</location>
    </subcellularLocation>
</comment>
<keyword evidence="4 13" id="KW-0963">Cytoplasm</keyword>
<dbReference type="EMBL" id="SLWV01000022">
    <property type="protein sequence ID" value="TCO71332.1"/>
    <property type="molecule type" value="Genomic_DNA"/>
</dbReference>
<dbReference type="OrthoDB" id="9801152at2"/>
<dbReference type="CDD" id="cd00775">
    <property type="entry name" value="LysRS_core"/>
    <property type="match status" value="1"/>
</dbReference>
<keyword evidence="9 13" id="KW-0460">Magnesium</keyword>
<name>A0A4R2KG20_9FIRM</name>
<dbReference type="Pfam" id="PF00152">
    <property type="entry name" value="tRNA-synt_2"/>
    <property type="match status" value="1"/>
</dbReference>
<dbReference type="RefSeq" id="WP_132246625.1">
    <property type="nucleotide sequence ID" value="NZ_SLWV01000022.1"/>
</dbReference>
<evidence type="ECO:0000313" key="17">
    <source>
        <dbReference type="Proteomes" id="UP000294919"/>
    </source>
</evidence>
<dbReference type="Gene3D" id="2.40.50.140">
    <property type="entry name" value="Nucleic acid-binding proteins"/>
    <property type="match status" value="1"/>
</dbReference>
<evidence type="ECO:0000256" key="1">
    <source>
        <dbReference type="ARBA" id="ARBA00004496"/>
    </source>
</evidence>
<dbReference type="InterPro" id="IPR034762">
    <property type="entry name" value="Lys-tRNA-ligase_II_bac/euk"/>
</dbReference>
<gene>
    <name evidence="13" type="primary">lysS</name>
    <name evidence="16" type="ORF">EV214_1221</name>
</gene>
<dbReference type="GO" id="GO:0016740">
    <property type="term" value="F:transferase activity"/>
    <property type="evidence" value="ECO:0007669"/>
    <property type="project" value="UniProtKB-ARBA"/>
</dbReference>
<dbReference type="InterPro" id="IPR044136">
    <property type="entry name" value="Lys-tRNA-ligase_II_N"/>
</dbReference>
<evidence type="ECO:0000256" key="13">
    <source>
        <dbReference type="HAMAP-Rule" id="MF_00252"/>
    </source>
</evidence>
<dbReference type="InterPro" id="IPR004364">
    <property type="entry name" value="Aa-tRNA-synt_II"/>
</dbReference>
<dbReference type="GO" id="GO:0006430">
    <property type="term" value="P:lysyl-tRNA aminoacylation"/>
    <property type="evidence" value="ECO:0007669"/>
    <property type="project" value="UniProtKB-UniRule"/>
</dbReference>
<keyword evidence="7 13" id="KW-0547">Nucleotide-binding</keyword>
<dbReference type="SUPFAM" id="SSF50249">
    <property type="entry name" value="Nucleic acid-binding proteins"/>
    <property type="match status" value="1"/>
</dbReference>
<evidence type="ECO:0000256" key="11">
    <source>
        <dbReference type="ARBA" id="ARBA00023146"/>
    </source>
</evidence>
<evidence type="ECO:0000313" key="16">
    <source>
        <dbReference type="EMBL" id="TCO71332.1"/>
    </source>
</evidence>
<evidence type="ECO:0000256" key="9">
    <source>
        <dbReference type="ARBA" id="ARBA00022842"/>
    </source>
</evidence>
<dbReference type="NCBIfam" id="TIGR00499">
    <property type="entry name" value="lysS_bact"/>
    <property type="match status" value="1"/>
</dbReference>
<evidence type="ECO:0000256" key="5">
    <source>
        <dbReference type="ARBA" id="ARBA00022598"/>
    </source>
</evidence>